<feature type="transmembrane region" description="Helical" evidence="7">
    <location>
        <begin position="159"/>
        <end position="180"/>
    </location>
</feature>
<dbReference type="PROSITE" id="PS50850">
    <property type="entry name" value="MFS"/>
    <property type="match status" value="1"/>
</dbReference>
<dbReference type="PRINTS" id="PR01035">
    <property type="entry name" value="TCRTETA"/>
</dbReference>
<keyword evidence="6 7" id="KW-0472">Membrane</keyword>
<feature type="transmembrane region" description="Helical" evidence="7">
    <location>
        <begin position="27"/>
        <end position="47"/>
    </location>
</feature>
<protein>
    <submittedName>
        <fullName evidence="9">Major facilitator superfamily domain-containing protein</fullName>
    </submittedName>
</protein>
<keyword evidence="4 7" id="KW-0812">Transmembrane</keyword>
<evidence type="ECO:0000256" key="6">
    <source>
        <dbReference type="ARBA" id="ARBA00023136"/>
    </source>
</evidence>
<dbReference type="AlphaFoldDB" id="A0A9P8C2E7"/>
<dbReference type="Pfam" id="PF07690">
    <property type="entry name" value="MFS_1"/>
    <property type="match status" value="1"/>
</dbReference>
<reference evidence="9" key="1">
    <citation type="journal article" date="2021" name="IMA Fungus">
        <title>Genomic characterization of three marine fungi, including Emericellopsis atlantica sp. nov. with signatures of a generalist lifestyle and marine biomass degradation.</title>
        <authorList>
            <person name="Hagestad O.C."/>
            <person name="Hou L."/>
            <person name="Andersen J.H."/>
            <person name="Hansen E.H."/>
            <person name="Altermark B."/>
            <person name="Li C."/>
            <person name="Kuhnert E."/>
            <person name="Cox R.J."/>
            <person name="Crous P.W."/>
            <person name="Spatafora J.W."/>
            <person name="Lail K."/>
            <person name="Amirebrahimi M."/>
            <person name="Lipzen A."/>
            <person name="Pangilinan J."/>
            <person name="Andreopoulos W."/>
            <person name="Hayes R.D."/>
            <person name="Ng V."/>
            <person name="Grigoriev I.V."/>
            <person name="Jackson S.A."/>
            <person name="Sutton T.D.S."/>
            <person name="Dobson A.D.W."/>
            <person name="Rama T."/>
        </authorList>
    </citation>
    <scope>NUCLEOTIDE SEQUENCE</scope>
    <source>
        <strain evidence="9">TRa018bII</strain>
    </source>
</reference>
<organism evidence="9 10">
    <name type="scientific">Amylocarpus encephaloides</name>
    <dbReference type="NCBI Taxonomy" id="45428"/>
    <lineage>
        <taxon>Eukaryota</taxon>
        <taxon>Fungi</taxon>
        <taxon>Dikarya</taxon>
        <taxon>Ascomycota</taxon>
        <taxon>Pezizomycotina</taxon>
        <taxon>Leotiomycetes</taxon>
        <taxon>Helotiales</taxon>
        <taxon>Helotiales incertae sedis</taxon>
        <taxon>Amylocarpus</taxon>
    </lineage>
</organism>
<dbReference type="PANTHER" id="PTHR23506:SF23">
    <property type="entry name" value="GH10249P"/>
    <property type="match status" value="1"/>
</dbReference>
<evidence type="ECO:0000256" key="5">
    <source>
        <dbReference type="ARBA" id="ARBA00022989"/>
    </source>
</evidence>
<gene>
    <name evidence="9" type="ORF">BJ875DRAFT_139126</name>
</gene>
<feature type="transmembrane region" description="Helical" evidence="7">
    <location>
        <begin position="337"/>
        <end position="356"/>
    </location>
</feature>
<feature type="transmembrane region" description="Helical" evidence="7">
    <location>
        <begin position="102"/>
        <end position="123"/>
    </location>
</feature>
<dbReference type="PANTHER" id="PTHR23506">
    <property type="entry name" value="GH10249P"/>
    <property type="match status" value="1"/>
</dbReference>
<dbReference type="InterPro" id="IPR036259">
    <property type="entry name" value="MFS_trans_sf"/>
</dbReference>
<evidence type="ECO:0000256" key="7">
    <source>
        <dbReference type="SAM" id="Phobius"/>
    </source>
</evidence>
<dbReference type="Gene3D" id="1.20.1250.20">
    <property type="entry name" value="MFS general substrate transporter like domains"/>
    <property type="match status" value="2"/>
</dbReference>
<feature type="transmembrane region" description="Helical" evidence="7">
    <location>
        <begin position="413"/>
        <end position="434"/>
    </location>
</feature>
<evidence type="ECO:0000256" key="4">
    <source>
        <dbReference type="ARBA" id="ARBA00022692"/>
    </source>
</evidence>
<comment type="caution">
    <text evidence="9">The sequence shown here is derived from an EMBL/GenBank/DDBJ whole genome shotgun (WGS) entry which is preliminary data.</text>
</comment>
<proteinExistence type="inferred from homology"/>
<keyword evidence="3" id="KW-0813">Transport</keyword>
<keyword evidence="10" id="KW-1185">Reference proteome</keyword>
<feature type="transmembrane region" description="Helical" evidence="7">
    <location>
        <begin position="186"/>
        <end position="203"/>
    </location>
</feature>
<keyword evidence="5 7" id="KW-1133">Transmembrane helix</keyword>
<evidence type="ECO:0000256" key="2">
    <source>
        <dbReference type="ARBA" id="ARBA00006829"/>
    </source>
</evidence>
<dbReference type="SUPFAM" id="SSF103473">
    <property type="entry name" value="MFS general substrate transporter"/>
    <property type="match status" value="1"/>
</dbReference>
<dbReference type="InterPro" id="IPR001958">
    <property type="entry name" value="Tet-R_TetA/multi-R_MdtG-like"/>
</dbReference>
<evidence type="ECO:0000259" key="8">
    <source>
        <dbReference type="PROSITE" id="PS50850"/>
    </source>
</evidence>
<feature type="domain" description="Major facilitator superfamily (MFS) profile" evidence="8">
    <location>
        <begin position="28"/>
        <end position="473"/>
    </location>
</feature>
<feature type="transmembrane region" description="Helical" evidence="7">
    <location>
        <begin position="307"/>
        <end position="325"/>
    </location>
</feature>
<feature type="transmembrane region" description="Helical" evidence="7">
    <location>
        <begin position="67"/>
        <end position="90"/>
    </location>
</feature>
<feature type="transmembrane region" description="Helical" evidence="7">
    <location>
        <begin position="129"/>
        <end position="147"/>
    </location>
</feature>
<comment type="subcellular location">
    <subcellularLocation>
        <location evidence="1">Membrane</location>
        <topology evidence="1">Multi-pass membrane protein</topology>
    </subcellularLocation>
</comment>
<feature type="transmembrane region" description="Helical" evidence="7">
    <location>
        <begin position="368"/>
        <end position="393"/>
    </location>
</feature>
<dbReference type="GO" id="GO:0016020">
    <property type="term" value="C:membrane"/>
    <property type="evidence" value="ECO:0007669"/>
    <property type="project" value="UniProtKB-SubCell"/>
</dbReference>
<dbReference type="InterPro" id="IPR050930">
    <property type="entry name" value="MFS_Vesicular_Transporter"/>
</dbReference>
<evidence type="ECO:0000313" key="10">
    <source>
        <dbReference type="Proteomes" id="UP000824998"/>
    </source>
</evidence>
<dbReference type="InterPro" id="IPR011701">
    <property type="entry name" value="MFS"/>
</dbReference>
<dbReference type="InterPro" id="IPR020846">
    <property type="entry name" value="MFS_dom"/>
</dbReference>
<comment type="similarity">
    <text evidence="2">Belongs to the major facilitator superfamily. Vesicular transporter family.</text>
</comment>
<dbReference type="Proteomes" id="UP000824998">
    <property type="component" value="Unassembled WGS sequence"/>
</dbReference>
<dbReference type="OrthoDB" id="5086884at2759"/>
<evidence type="ECO:0000256" key="3">
    <source>
        <dbReference type="ARBA" id="ARBA00022448"/>
    </source>
</evidence>
<dbReference type="GO" id="GO:0022857">
    <property type="term" value="F:transmembrane transporter activity"/>
    <property type="evidence" value="ECO:0007669"/>
    <property type="project" value="InterPro"/>
</dbReference>
<accession>A0A9P8C2E7</accession>
<dbReference type="CDD" id="cd17325">
    <property type="entry name" value="MFS_MdtG_SLC18_like"/>
    <property type="match status" value="1"/>
</dbReference>
<dbReference type="EMBL" id="MU251640">
    <property type="protein sequence ID" value="KAG9230850.1"/>
    <property type="molecule type" value="Genomic_DNA"/>
</dbReference>
<name>A0A9P8C2E7_9HELO</name>
<sequence length="479" mass="51209">MSVDIERASSASPTKPWLLEYRSSDRFILATVCVAIFTDAFLYGVVVPVLPFSLRERSGVLEGEVQWWTSFIFAIFGAAIIIGSPICGWIADRTSDRSVTYFAGLFILAAATLLFGLAKAAWLLVLSRLFQGLSAAVVYTVGLALLVDTVGRENIGQWMGTALSCSSIGLIISPLLGGIVYQRAGYMAVFGMALGLIVVDIVLRMSMIEKRSAQKYLKQAHSAPSSPQTGGIASPVDNESTALLPDRRQNGNQRSNIESQVPPIITLLGSPRVLAAIYGIFVNVSILATFDGVLPLFVKETFHWKPLAAGLIFLCIAIPALSGPIVGKLSDRLGPRWVAVAGCSLAAVPLILMRLVETDTHEQKLLLCWLLVACGCTLILIVAPVAADLSAVVEELEKEDSGRFGPGGAYAQAYALFNCSMAAATMFGPVVAAAIKLNYGWKAMTLAMGIFSFSGAIPILFFTGGWLFQDQERSDVAVG</sequence>
<feature type="transmembrane region" description="Helical" evidence="7">
    <location>
        <begin position="446"/>
        <end position="468"/>
    </location>
</feature>
<evidence type="ECO:0000313" key="9">
    <source>
        <dbReference type="EMBL" id="KAG9230850.1"/>
    </source>
</evidence>
<evidence type="ECO:0000256" key="1">
    <source>
        <dbReference type="ARBA" id="ARBA00004141"/>
    </source>
</evidence>